<name>A0A1R3VE65_9HYPH</name>
<dbReference type="InterPro" id="IPR003856">
    <property type="entry name" value="LPS_length_determ_N"/>
</dbReference>
<feature type="coiled-coil region" evidence="16">
    <location>
        <begin position="237"/>
        <end position="264"/>
    </location>
</feature>
<organism evidence="20 21">
    <name type="scientific">Mesorhizobium prunaredense</name>
    <dbReference type="NCBI Taxonomy" id="1631249"/>
    <lineage>
        <taxon>Bacteria</taxon>
        <taxon>Pseudomonadati</taxon>
        <taxon>Pseudomonadota</taxon>
        <taxon>Alphaproteobacteria</taxon>
        <taxon>Hyphomicrobiales</taxon>
        <taxon>Phyllobacteriaceae</taxon>
        <taxon>Mesorhizobium</taxon>
    </lineage>
</organism>
<dbReference type="Pfam" id="PF13614">
    <property type="entry name" value="AAA_31"/>
    <property type="match status" value="1"/>
</dbReference>
<accession>A0A1R3VE65</accession>
<keyword evidence="11" id="KW-0067">ATP-binding</keyword>
<keyword evidence="8 17" id="KW-0812">Transmembrane</keyword>
<evidence type="ECO:0000256" key="4">
    <source>
        <dbReference type="ARBA" id="ARBA00011903"/>
    </source>
</evidence>
<keyword evidence="7" id="KW-0808">Transferase</keyword>
<dbReference type="Proteomes" id="UP000188388">
    <property type="component" value="Unassembled WGS sequence"/>
</dbReference>
<feature type="domain" description="AAA" evidence="19">
    <location>
        <begin position="561"/>
        <end position="693"/>
    </location>
</feature>
<comment type="catalytic activity">
    <reaction evidence="15">
        <text>L-tyrosyl-[protein] + ATP = O-phospho-L-tyrosyl-[protein] + ADP + H(+)</text>
        <dbReference type="Rhea" id="RHEA:10596"/>
        <dbReference type="Rhea" id="RHEA-COMP:10136"/>
        <dbReference type="Rhea" id="RHEA-COMP:20101"/>
        <dbReference type="ChEBI" id="CHEBI:15378"/>
        <dbReference type="ChEBI" id="CHEBI:30616"/>
        <dbReference type="ChEBI" id="CHEBI:46858"/>
        <dbReference type="ChEBI" id="CHEBI:61978"/>
        <dbReference type="ChEBI" id="CHEBI:456216"/>
        <dbReference type="EC" id="2.7.10.2"/>
    </reaction>
</comment>
<evidence type="ECO:0000256" key="2">
    <source>
        <dbReference type="ARBA" id="ARBA00007316"/>
    </source>
</evidence>
<evidence type="ECO:0000256" key="11">
    <source>
        <dbReference type="ARBA" id="ARBA00022840"/>
    </source>
</evidence>
<protein>
    <recommendedName>
        <fullName evidence="4">non-specific protein-tyrosine kinase</fullName>
        <ecNumber evidence="4">2.7.10.2</ecNumber>
    </recommendedName>
</protein>
<evidence type="ECO:0000259" key="18">
    <source>
        <dbReference type="Pfam" id="PF02706"/>
    </source>
</evidence>
<keyword evidence="13 17" id="KW-0472">Membrane</keyword>
<feature type="transmembrane region" description="Helical" evidence="17">
    <location>
        <begin position="57"/>
        <end position="78"/>
    </location>
</feature>
<evidence type="ECO:0000256" key="14">
    <source>
        <dbReference type="ARBA" id="ARBA00023137"/>
    </source>
</evidence>
<comment type="subcellular location">
    <subcellularLocation>
        <location evidence="1">Cell inner membrane</location>
        <topology evidence="1">Multi-pass membrane protein</topology>
    </subcellularLocation>
</comment>
<keyword evidence="12 17" id="KW-1133">Transmembrane helix</keyword>
<evidence type="ECO:0000256" key="9">
    <source>
        <dbReference type="ARBA" id="ARBA00022741"/>
    </source>
</evidence>
<dbReference type="EC" id="2.7.10.2" evidence="4"/>
<dbReference type="STRING" id="1631249.BQ8794_50215"/>
<comment type="similarity">
    <text evidence="3">Belongs to the etk/wzc family.</text>
</comment>
<evidence type="ECO:0000256" key="15">
    <source>
        <dbReference type="ARBA" id="ARBA00051245"/>
    </source>
</evidence>
<feature type="domain" description="Polysaccharide chain length determinant N-terminal" evidence="18">
    <location>
        <begin position="49"/>
        <end position="131"/>
    </location>
</feature>
<feature type="coiled-coil region" evidence="16">
    <location>
        <begin position="350"/>
        <end position="399"/>
    </location>
</feature>
<dbReference type="InterPro" id="IPR025669">
    <property type="entry name" value="AAA_dom"/>
</dbReference>
<evidence type="ECO:0000256" key="12">
    <source>
        <dbReference type="ARBA" id="ARBA00022989"/>
    </source>
</evidence>
<evidence type="ECO:0000256" key="6">
    <source>
        <dbReference type="ARBA" id="ARBA00022519"/>
    </source>
</evidence>
<dbReference type="GO" id="GO:0004715">
    <property type="term" value="F:non-membrane spanning protein tyrosine kinase activity"/>
    <property type="evidence" value="ECO:0007669"/>
    <property type="project" value="UniProtKB-EC"/>
</dbReference>
<feature type="transmembrane region" description="Helical" evidence="17">
    <location>
        <begin position="462"/>
        <end position="484"/>
    </location>
</feature>
<dbReference type="NCBIfam" id="TIGR01007">
    <property type="entry name" value="eps_fam"/>
    <property type="match status" value="1"/>
</dbReference>
<evidence type="ECO:0000256" key="16">
    <source>
        <dbReference type="SAM" id="Coils"/>
    </source>
</evidence>
<evidence type="ECO:0000256" key="7">
    <source>
        <dbReference type="ARBA" id="ARBA00022679"/>
    </source>
</evidence>
<evidence type="ECO:0000259" key="19">
    <source>
        <dbReference type="Pfam" id="PF13614"/>
    </source>
</evidence>
<dbReference type="InterPro" id="IPR005702">
    <property type="entry name" value="Wzc-like_C"/>
</dbReference>
<keyword evidence="21" id="KW-1185">Reference proteome</keyword>
<dbReference type="CDD" id="cd05387">
    <property type="entry name" value="BY-kinase"/>
    <property type="match status" value="1"/>
</dbReference>
<dbReference type="Gene3D" id="3.40.50.300">
    <property type="entry name" value="P-loop containing nucleotide triphosphate hydrolases"/>
    <property type="match status" value="1"/>
</dbReference>
<keyword evidence="9" id="KW-0547">Nucleotide-binding</keyword>
<evidence type="ECO:0000313" key="20">
    <source>
        <dbReference type="EMBL" id="SIT58113.1"/>
    </source>
</evidence>
<dbReference type="InterPro" id="IPR050445">
    <property type="entry name" value="Bact_polysacc_biosynth/exp"/>
</dbReference>
<evidence type="ECO:0000256" key="17">
    <source>
        <dbReference type="SAM" id="Phobius"/>
    </source>
</evidence>
<reference evidence="21" key="1">
    <citation type="submission" date="2017-01" db="EMBL/GenBank/DDBJ databases">
        <authorList>
            <person name="Brunel B."/>
        </authorList>
    </citation>
    <scope>NUCLEOTIDE SEQUENCE [LARGE SCALE GENOMIC DNA]</scope>
</reference>
<dbReference type="EMBL" id="FTPD01000045">
    <property type="protein sequence ID" value="SIT58113.1"/>
    <property type="molecule type" value="Genomic_DNA"/>
</dbReference>
<dbReference type="GO" id="GO:0005886">
    <property type="term" value="C:plasma membrane"/>
    <property type="evidence" value="ECO:0007669"/>
    <property type="project" value="UniProtKB-SubCell"/>
</dbReference>
<evidence type="ECO:0000256" key="5">
    <source>
        <dbReference type="ARBA" id="ARBA00022475"/>
    </source>
</evidence>
<keyword evidence="16" id="KW-0175">Coiled coil</keyword>
<sequence>MLDRNRQHQIAGPGHGQALSADLYYDGAQNYSPYGHDYSEREEGFNPLKLIFYVAQYRWLIVMMIAGGLVAGIVVTMMQTPKYRATTKLEVLVPSAKVFQDIEVISENSDVRAFLTTREKLKSRSLAQRVVFQLGLSEKADFLFPKPDFSLSNIFYRAFGISKAPSIQERTPEEREAIAIGRVLNNLTVTLVTNTSLLSIAYADQQPKYASDIANQVAQSFIDQRLDQTSETSDLARQFIQEQVLQVKQKLQKSEEELVAYAKDAGITITGDDKSLIGSNIEALNTALATAIQDRLDAGRMVDQIDKGRGASLGPVLESEGLQKITEKLSELTSQYQQKLGILKPGFPEMQQLQAQIKELQRLYDNGVMTITDSLRQKYQEAQNKEADLRSKLGEMENQQVVFNDKNIKYTILKREVDSNRSQYDSLIAKLNEVGVSSELKTQSAAVVDFAMPPRAPYSPRLIINLAITLTLFMALTASIIYVIELLNNTFTNPEQIEKELGLVMLGILPLVDDRELIASISDQKSGLSEAYRSLRTSLQFSGAEGAPRSLLVTSAEPSEGKSTTSFKLGQDFAALGARVLIVDGDLRKPNLHRLFGLDNTIGLSNLLTNTVRKDDLASIFRPTKYPNVTVLTSGTLPPNPADLLSSPKMALILTNLGKRFDLVIIDAPPIVGLSDAPILSRLAEGTLMVISTNQVTRKSAKTALKRLRAAGANMVGAAMTKFAVNKFDYNYAYKYMNYQYYDYGANTPKLEGRVDDGAGQPVYAKSPAFKRLVRRIRSSVGGFIDRAKSVS</sequence>
<proteinExistence type="inferred from homology"/>
<dbReference type="Pfam" id="PF02706">
    <property type="entry name" value="Wzz"/>
    <property type="match status" value="1"/>
</dbReference>
<keyword evidence="14" id="KW-0829">Tyrosine-protein kinase</keyword>
<keyword evidence="6" id="KW-0997">Cell inner membrane</keyword>
<evidence type="ECO:0000313" key="21">
    <source>
        <dbReference type="Proteomes" id="UP000188388"/>
    </source>
</evidence>
<keyword evidence="10" id="KW-0418">Kinase</keyword>
<gene>
    <name evidence="20" type="ORF">BQ8794_50215</name>
</gene>
<comment type="similarity">
    <text evidence="2">Belongs to the CpsD/CapB family.</text>
</comment>
<evidence type="ECO:0000256" key="1">
    <source>
        <dbReference type="ARBA" id="ARBA00004429"/>
    </source>
</evidence>
<evidence type="ECO:0000256" key="8">
    <source>
        <dbReference type="ARBA" id="ARBA00022692"/>
    </source>
</evidence>
<dbReference type="RefSeq" id="WP_077381234.1">
    <property type="nucleotide sequence ID" value="NZ_FTPD01000045.1"/>
</dbReference>
<evidence type="ECO:0000256" key="13">
    <source>
        <dbReference type="ARBA" id="ARBA00023136"/>
    </source>
</evidence>
<dbReference type="PANTHER" id="PTHR32309">
    <property type="entry name" value="TYROSINE-PROTEIN KINASE"/>
    <property type="match status" value="1"/>
</dbReference>
<dbReference type="AlphaFoldDB" id="A0A1R3VE65"/>
<dbReference type="PANTHER" id="PTHR32309:SF13">
    <property type="entry name" value="FERRIC ENTEROBACTIN TRANSPORT PROTEIN FEPE"/>
    <property type="match status" value="1"/>
</dbReference>
<keyword evidence="5" id="KW-1003">Cell membrane</keyword>
<dbReference type="SUPFAM" id="SSF52540">
    <property type="entry name" value="P-loop containing nucleoside triphosphate hydrolases"/>
    <property type="match status" value="1"/>
</dbReference>
<dbReference type="GO" id="GO:0005524">
    <property type="term" value="F:ATP binding"/>
    <property type="evidence" value="ECO:0007669"/>
    <property type="project" value="UniProtKB-KW"/>
</dbReference>
<evidence type="ECO:0000256" key="10">
    <source>
        <dbReference type="ARBA" id="ARBA00022777"/>
    </source>
</evidence>
<evidence type="ECO:0000256" key="3">
    <source>
        <dbReference type="ARBA" id="ARBA00008883"/>
    </source>
</evidence>
<dbReference type="InterPro" id="IPR027417">
    <property type="entry name" value="P-loop_NTPase"/>
</dbReference>